<sequence>MNSIAVASTVSDSNKQDSEEALKHQSDALDEALAESFPASDPVAVDFTRVHIANTTPNTSPSRN</sequence>
<comment type="caution">
    <text evidence="2">The sequence shown here is derived from an EMBL/GenBank/DDBJ whole genome shotgun (WGS) entry which is preliminary data.</text>
</comment>
<feature type="compositionally biased region" description="Basic and acidic residues" evidence="1">
    <location>
        <begin position="14"/>
        <end position="27"/>
    </location>
</feature>
<feature type="region of interest" description="Disordered" evidence="1">
    <location>
        <begin position="1"/>
        <end position="35"/>
    </location>
</feature>
<reference evidence="2" key="1">
    <citation type="journal article" date="2014" name="Front. Microbiol.">
        <title>High frequency of phylogenetically diverse reductive dehalogenase-homologous genes in deep subseafloor sedimentary metagenomes.</title>
        <authorList>
            <person name="Kawai M."/>
            <person name="Futagami T."/>
            <person name="Toyoda A."/>
            <person name="Takaki Y."/>
            <person name="Nishi S."/>
            <person name="Hori S."/>
            <person name="Arai W."/>
            <person name="Tsubouchi T."/>
            <person name="Morono Y."/>
            <person name="Uchiyama I."/>
            <person name="Ito T."/>
            <person name="Fujiyama A."/>
            <person name="Inagaki F."/>
            <person name="Takami H."/>
        </authorList>
    </citation>
    <scope>NUCLEOTIDE SEQUENCE</scope>
    <source>
        <strain evidence="2">Expedition CK06-06</strain>
    </source>
</reference>
<evidence type="ECO:0000256" key="1">
    <source>
        <dbReference type="SAM" id="MobiDB-lite"/>
    </source>
</evidence>
<dbReference type="EMBL" id="BARV01019407">
    <property type="protein sequence ID" value="GAI30554.1"/>
    <property type="molecule type" value="Genomic_DNA"/>
</dbReference>
<accession>X1PI57</accession>
<proteinExistence type="predicted"/>
<protein>
    <submittedName>
        <fullName evidence="2">Uncharacterized protein</fullName>
    </submittedName>
</protein>
<gene>
    <name evidence="2" type="ORF">S06H3_32621</name>
</gene>
<name>X1PI57_9ZZZZ</name>
<dbReference type="AlphaFoldDB" id="X1PI57"/>
<feature type="compositionally biased region" description="Polar residues" evidence="1">
    <location>
        <begin position="1"/>
        <end position="13"/>
    </location>
</feature>
<organism evidence="2">
    <name type="scientific">marine sediment metagenome</name>
    <dbReference type="NCBI Taxonomy" id="412755"/>
    <lineage>
        <taxon>unclassified sequences</taxon>
        <taxon>metagenomes</taxon>
        <taxon>ecological metagenomes</taxon>
    </lineage>
</organism>
<evidence type="ECO:0000313" key="2">
    <source>
        <dbReference type="EMBL" id="GAI30554.1"/>
    </source>
</evidence>